<evidence type="ECO:0000313" key="4">
    <source>
        <dbReference type="EMBL" id="MBB6134932.1"/>
    </source>
</evidence>
<dbReference type="RefSeq" id="WP_183555589.1">
    <property type="nucleotide sequence ID" value="NZ_JACHBX010000003.1"/>
</dbReference>
<feature type="chain" id="PRO_5030636202" evidence="2">
    <location>
        <begin position="22"/>
        <end position="317"/>
    </location>
</feature>
<dbReference type="PANTHER" id="PTHR23150">
    <property type="entry name" value="SULFATASE MODIFYING FACTOR 1, 2"/>
    <property type="match status" value="1"/>
</dbReference>
<organism evidence="4 5">
    <name type="scientific">Massilia aurea</name>
    <dbReference type="NCBI Taxonomy" id="373040"/>
    <lineage>
        <taxon>Bacteria</taxon>
        <taxon>Pseudomonadati</taxon>
        <taxon>Pseudomonadota</taxon>
        <taxon>Betaproteobacteria</taxon>
        <taxon>Burkholderiales</taxon>
        <taxon>Oxalobacteraceae</taxon>
        <taxon>Telluria group</taxon>
        <taxon>Massilia</taxon>
    </lineage>
</organism>
<dbReference type="Proteomes" id="UP000540787">
    <property type="component" value="Unassembled WGS sequence"/>
</dbReference>
<feature type="region of interest" description="Disordered" evidence="1">
    <location>
        <begin position="180"/>
        <end position="215"/>
    </location>
</feature>
<dbReference type="GO" id="GO:0120147">
    <property type="term" value="F:formylglycine-generating oxidase activity"/>
    <property type="evidence" value="ECO:0007669"/>
    <property type="project" value="TreeGrafter"/>
</dbReference>
<evidence type="ECO:0000259" key="3">
    <source>
        <dbReference type="Pfam" id="PF03781"/>
    </source>
</evidence>
<evidence type="ECO:0000313" key="5">
    <source>
        <dbReference type="Proteomes" id="UP000540787"/>
    </source>
</evidence>
<protein>
    <submittedName>
        <fullName evidence="4">Formylglycine-generating enzyme required for sulfatase activity</fullName>
    </submittedName>
</protein>
<dbReference type="Gene3D" id="3.90.1580.10">
    <property type="entry name" value="paralog of FGE (formylglycine-generating enzyme)"/>
    <property type="match status" value="1"/>
</dbReference>
<feature type="signal peptide" evidence="2">
    <location>
        <begin position="1"/>
        <end position="21"/>
    </location>
</feature>
<evidence type="ECO:0000256" key="2">
    <source>
        <dbReference type="SAM" id="SignalP"/>
    </source>
</evidence>
<dbReference type="PANTHER" id="PTHR23150:SF19">
    <property type="entry name" value="FORMYLGLYCINE-GENERATING ENZYME"/>
    <property type="match status" value="1"/>
</dbReference>
<evidence type="ECO:0000256" key="1">
    <source>
        <dbReference type="SAM" id="MobiDB-lite"/>
    </source>
</evidence>
<gene>
    <name evidence="4" type="ORF">HD842_003090</name>
</gene>
<dbReference type="AlphaFoldDB" id="A0A7W9X1U8"/>
<feature type="domain" description="Sulfatase-modifying factor enzyme-like" evidence="3">
    <location>
        <begin position="58"/>
        <end position="263"/>
    </location>
</feature>
<feature type="compositionally biased region" description="Basic and acidic residues" evidence="1">
    <location>
        <begin position="188"/>
        <end position="209"/>
    </location>
</feature>
<comment type="caution">
    <text evidence="4">The sequence shown here is derived from an EMBL/GenBank/DDBJ whole genome shotgun (WGS) entry which is preliminary data.</text>
</comment>
<reference evidence="4 5" key="1">
    <citation type="submission" date="2020-08" db="EMBL/GenBank/DDBJ databases">
        <title>The Agave Microbiome: Exploring the role of microbial communities in plant adaptations to desert environments.</title>
        <authorList>
            <person name="Partida-Martinez L.P."/>
        </authorList>
    </citation>
    <scope>NUCLEOTIDE SEQUENCE [LARGE SCALE GENOMIC DNA]</scope>
    <source>
        <strain evidence="4 5">AT3.2</strain>
    </source>
</reference>
<sequence length="317" mass="34985">MKKTNVVLVVALLALQASVRAATKPQENSGIEVLEDGNVRDPVPTSEQIASLAAQTKKNMIKLPAGTFDMGDWGPEINLEGLPFDGYPQSKPLHKVKLKGFSMSKYPVTYGEFDIFSAALKLPRANQHKLFLSTRTADHPALVSWYGAKEYCQWIGKQAGLAMDLPTEAQWEYAARSSGKRNLFPTDNGKEEKGRNFPSYDQKKEDGGRIRVGKFPPNPAGFHDFGVNGEWANDWYAVDYYANSPRENPKGPPSGKGRVARGNLGQLVMNMQRVGMDPADKVGSWPLLLAEPQGSEKEIPYTKFSGQGYIGFRCVVN</sequence>
<dbReference type="InterPro" id="IPR051043">
    <property type="entry name" value="Sulfatase_Mod_Factor_Kinase"/>
</dbReference>
<keyword evidence="5" id="KW-1185">Reference proteome</keyword>
<dbReference type="SUPFAM" id="SSF56436">
    <property type="entry name" value="C-type lectin-like"/>
    <property type="match status" value="1"/>
</dbReference>
<dbReference type="EMBL" id="JACHBX010000003">
    <property type="protein sequence ID" value="MBB6134932.1"/>
    <property type="molecule type" value="Genomic_DNA"/>
</dbReference>
<keyword evidence="2" id="KW-0732">Signal</keyword>
<accession>A0A7W9X1U8</accession>
<dbReference type="Pfam" id="PF03781">
    <property type="entry name" value="FGE-sulfatase"/>
    <property type="match status" value="1"/>
</dbReference>
<proteinExistence type="predicted"/>
<dbReference type="InterPro" id="IPR016187">
    <property type="entry name" value="CTDL_fold"/>
</dbReference>
<name>A0A7W9X1U8_9BURK</name>
<dbReference type="InterPro" id="IPR042095">
    <property type="entry name" value="SUMF_sf"/>
</dbReference>
<dbReference type="InterPro" id="IPR005532">
    <property type="entry name" value="SUMF_dom"/>
</dbReference>